<feature type="region of interest" description="Disordered" evidence="1">
    <location>
        <begin position="1"/>
        <end position="24"/>
    </location>
</feature>
<protein>
    <submittedName>
        <fullName evidence="2">Uncharacterized protein</fullName>
    </submittedName>
</protein>
<reference evidence="2" key="1">
    <citation type="submission" date="2019-12" db="EMBL/GenBank/DDBJ databases">
        <title>Genome sequencing and annotation of Brassica cretica.</title>
        <authorList>
            <person name="Studholme D.J."/>
            <person name="Sarris P."/>
        </authorList>
    </citation>
    <scope>NUCLEOTIDE SEQUENCE</scope>
    <source>
        <strain evidence="2">PFS-109/04</strain>
        <tissue evidence="2">Leaf</tissue>
    </source>
</reference>
<name>A0A8S9S0V3_BRACR</name>
<evidence type="ECO:0000313" key="2">
    <source>
        <dbReference type="EMBL" id="KAF3586747.1"/>
    </source>
</evidence>
<gene>
    <name evidence="2" type="ORF">F2Q69_00027713</name>
</gene>
<accession>A0A8S9S0V3</accession>
<dbReference type="EMBL" id="QGKX02000088">
    <property type="protein sequence ID" value="KAF3586747.1"/>
    <property type="molecule type" value="Genomic_DNA"/>
</dbReference>
<evidence type="ECO:0000256" key="1">
    <source>
        <dbReference type="SAM" id="MobiDB-lite"/>
    </source>
</evidence>
<dbReference type="AlphaFoldDB" id="A0A8S9S0V3"/>
<sequence>MQKAFTGTSSDLSPSPQPPPPQTIKEHWIKTVFRDEITCKYCRSLVTIVCSEIA</sequence>
<dbReference type="Proteomes" id="UP000712600">
    <property type="component" value="Unassembled WGS sequence"/>
</dbReference>
<evidence type="ECO:0000313" key="3">
    <source>
        <dbReference type="Proteomes" id="UP000712600"/>
    </source>
</evidence>
<comment type="caution">
    <text evidence="2">The sequence shown here is derived from an EMBL/GenBank/DDBJ whole genome shotgun (WGS) entry which is preliminary data.</text>
</comment>
<organism evidence="2 3">
    <name type="scientific">Brassica cretica</name>
    <name type="common">Mustard</name>
    <dbReference type="NCBI Taxonomy" id="69181"/>
    <lineage>
        <taxon>Eukaryota</taxon>
        <taxon>Viridiplantae</taxon>
        <taxon>Streptophyta</taxon>
        <taxon>Embryophyta</taxon>
        <taxon>Tracheophyta</taxon>
        <taxon>Spermatophyta</taxon>
        <taxon>Magnoliopsida</taxon>
        <taxon>eudicotyledons</taxon>
        <taxon>Gunneridae</taxon>
        <taxon>Pentapetalae</taxon>
        <taxon>rosids</taxon>
        <taxon>malvids</taxon>
        <taxon>Brassicales</taxon>
        <taxon>Brassicaceae</taxon>
        <taxon>Brassiceae</taxon>
        <taxon>Brassica</taxon>
    </lineage>
</organism>
<proteinExistence type="predicted"/>
<feature type="compositionally biased region" description="Polar residues" evidence="1">
    <location>
        <begin position="1"/>
        <end position="12"/>
    </location>
</feature>